<dbReference type="Proteomes" id="UP000694930">
    <property type="component" value="Chromosome 2"/>
</dbReference>
<evidence type="ECO:0000256" key="10">
    <source>
        <dbReference type="SAM" id="MobiDB-lite"/>
    </source>
</evidence>
<keyword evidence="13" id="KW-1185">Reference proteome</keyword>
<dbReference type="Pfam" id="PF00320">
    <property type="entry name" value="GATA"/>
    <property type="match status" value="1"/>
</dbReference>
<dbReference type="InterPro" id="IPR051140">
    <property type="entry name" value="GATA_TF"/>
</dbReference>
<keyword evidence="3 9" id="KW-0863">Zinc-finger</keyword>
<keyword evidence="8" id="KW-0804">Transcription</keyword>
<evidence type="ECO:0000256" key="9">
    <source>
        <dbReference type="PROSITE-ProRule" id="PRU00094"/>
    </source>
</evidence>
<dbReference type="InterPro" id="IPR013088">
    <property type="entry name" value="Znf_NHR/GATA"/>
</dbReference>
<evidence type="ECO:0000256" key="2">
    <source>
        <dbReference type="ARBA" id="ARBA00022723"/>
    </source>
</evidence>
<gene>
    <name evidence="14" type="primary">LOC107009069</name>
</gene>
<dbReference type="PROSITE" id="PS50114">
    <property type="entry name" value="GATA_ZN_FINGER_2"/>
    <property type="match status" value="1"/>
</dbReference>
<comment type="similarity">
    <text evidence="1">Belongs to the type IV zinc-finger family. Class A subfamily.</text>
</comment>
<dbReference type="Gene3D" id="3.30.50.10">
    <property type="entry name" value="Erythroid Transcription Factor GATA-1, subunit A"/>
    <property type="match status" value="1"/>
</dbReference>
<name>A0ABM1FZI5_SOLPN</name>
<keyword evidence="7" id="KW-0010">Activator</keyword>
<keyword evidence="4" id="KW-0862">Zinc</keyword>
<keyword evidence="6" id="KW-0238">DNA-binding</keyword>
<evidence type="ECO:0000256" key="8">
    <source>
        <dbReference type="ARBA" id="ARBA00023163"/>
    </source>
</evidence>
<dbReference type="CDD" id="cd00202">
    <property type="entry name" value="ZnF_GATA"/>
    <property type="match status" value="1"/>
</dbReference>
<sequence length="400" mass="44155">MKSPTEKYKGKIKRETGEEKEVFRRSFKEESKKYLFPISSSTFFIFLLSYLFLLLYIQEMDCAEWALRNSFVPETPLKMTQNQTFGDDFSAAGAGQNGVSGDDFFVDDLLDFSNGFVEGEGEEEEEGKNQGGEGISVQKPCSVSIAVSPLKKTEIDDKDKVTISVNEDFASLAVSEISVPTDDLDSLEWLSHFVEESFSGYSLAYPAGKLPVEKKTGDGEIRVEEKKPCFATPVQTKARTKRGRSSVRVWPVCSGSLTESSSSSTSSSSTTTMSSSPPTGSWFLYPTPVHSAESPGKPLAKKLKKKPTPHGGNGPQQPRRCSHCGVQKTPQWRAGPMGAKTLCNACGVRFKSGRLLPEYRPACSPTFSTELHSNNHRKVLEMRRKKESEETGLTQPVQSF</sequence>
<organism evidence="13 14">
    <name type="scientific">Solanum pennellii</name>
    <name type="common">Tomato</name>
    <name type="synonym">Lycopersicon pennellii</name>
    <dbReference type="NCBI Taxonomy" id="28526"/>
    <lineage>
        <taxon>Eukaryota</taxon>
        <taxon>Viridiplantae</taxon>
        <taxon>Streptophyta</taxon>
        <taxon>Embryophyta</taxon>
        <taxon>Tracheophyta</taxon>
        <taxon>Spermatophyta</taxon>
        <taxon>Magnoliopsida</taxon>
        <taxon>eudicotyledons</taxon>
        <taxon>Gunneridae</taxon>
        <taxon>Pentapetalae</taxon>
        <taxon>asterids</taxon>
        <taxon>lamiids</taxon>
        <taxon>Solanales</taxon>
        <taxon>Solanaceae</taxon>
        <taxon>Solanoideae</taxon>
        <taxon>Solaneae</taxon>
        <taxon>Solanum</taxon>
        <taxon>Solanum subgen. Lycopersicon</taxon>
    </lineage>
</organism>
<evidence type="ECO:0000256" key="5">
    <source>
        <dbReference type="ARBA" id="ARBA00023015"/>
    </source>
</evidence>
<evidence type="ECO:0000256" key="3">
    <source>
        <dbReference type="ARBA" id="ARBA00022771"/>
    </source>
</evidence>
<feature type="region of interest" description="Disordered" evidence="10">
    <location>
        <begin position="255"/>
        <end position="323"/>
    </location>
</feature>
<evidence type="ECO:0000256" key="1">
    <source>
        <dbReference type="ARBA" id="ARBA00005694"/>
    </source>
</evidence>
<proteinExistence type="inferred from homology"/>
<keyword evidence="2" id="KW-0479">Metal-binding</keyword>
<protein>
    <submittedName>
        <fullName evidence="14">GATA transcription factor 5-like</fullName>
    </submittedName>
</protein>
<evidence type="ECO:0000256" key="11">
    <source>
        <dbReference type="SAM" id="Phobius"/>
    </source>
</evidence>
<dbReference type="SMART" id="SM00401">
    <property type="entry name" value="ZnF_GATA"/>
    <property type="match status" value="1"/>
</dbReference>
<keyword evidence="11" id="KW-0472">Membrane</keyword>
<evidence type="ECO:0000313" key="13">
    <source>
        <dbReference type="Proteomes" id="UP000694930"/>
    </source>
</evidence>
<keyword evidence="11" id="KW-1133">Transmembrane helix</keyword>
<reference evidence="14" key="2">
    <citation type="submission" date="2025-08" db="UniProtKB">
        <authorList>
            <consortium name="RefSeq"/>
        </authorList>
    </citation>
    <scope>IDENTIFICATION</scope>
</reference>
<feature type="transmembrane region" description="Helical" evidence="11">
    <location>
        <begin position="34"/>
        <end position="57"/>
    </location>
</feature>
<evidence type="ECO:0000256" key="7">
    <source>
        <dbReference type="ARBA" id="ARBA00023159"/>
    </source>
</evidence>
<keyword evidence="5" id="KW-0805">Transcription regulation</keyword>
<dbReference type="SUPFAM" id="SSF57716">
    <property type="entry name" value="Glucocorticoid receptor-like (DNA-binding domain)"/>
    <property type="match status" value="1"/>
</dbReference>
<keyword evidence="11" id="KW-0812">Transmembrane</keyword>
<dbReference type="InterPro" id="IPR000679">
    <property type="entry name" value="Znf_GATA"/>
</dbReference>
<dbReference type="RefSeq" id="XP_015063817.1">
    <property type="nucleotide sequence ID" value="XM_015208331.2"/>
</dbReference>
<reference evidence="13" key="1">
    <citation type="journal article" date="2014" name="Nat. Genet.">
        <title>The genome of the stress-tolerant wild tomato species Solanum pennellii.</title>
        <authorList>
            <person name="Bolger A."/>
            <person name="Scossa F."/>
            <person name="Bolger M.E."/>
            <person name="Lanz C."/>
            <person name="Maumus F."/>
            <person name="Tohge T."/>
            <person name="Quesneville H."/>
            <person name="Alseekh S."/>
            <person name="Sorensen I."/>
            <person name="Lichtenstein G."/>
            <person name="Fich E.A."/>
            <person name="Conte M."/>
            <person name="Keller H."/>
            <person name="Schneeberger K."/>
            <person name="Schwacke R."/>
            <person name="Ofner I."/>
            <person name="Vrebalov J."/>
            <person name="Xu Y."/>
            <person name="Osorio S."/>
            <person name="Aflitos S.A."/>
            <person name="Schijlen E."/>
            <person name="Jimenez-Gomez J.M."/>
            <person name="Ryngajllo M."/>
            <person name="Kimura S."/>
            <person name="Kumar R."/>
            <person name="Koenig D."/>
            <person name="Headland L.R."/>
            <person name="Maloof J.N."/>
            <person name="Sinha N."/>
            <person name="van Ham R.C."/>
            <person name="Lankhorst R.K."/>
            <person name="Mao L."/>
            <person name="Vogel A."/>
            <person name="Arsova B."/>
            <person name="Panstruga R."/>
            <person name="Fei Z."/>
            <person name="Rose J.K."/>
            <person name="Zamir D."/>
            <person name="Carrari F."/>
            <person name="Giovannoni J.J."/>
            <person name="Weigel D."/>
            <person name="Usadel B."/>
            <person name="Fernie A.R."/>
        </authorList>
    </citation>
    <scope>NUCLEOTIDE SEQUENCE [LARGE SCALE GENOMIC DNA]</scope>
    <source>
        <strain evidence="13">cv. LA0716</strain>
    </source>
</reference>
<feature type="compositionally biased region" description="Basic residues" evidence="10">
    <location>
        <begin position="299"/>
        <end position="308"/>
    </location>
</feature>
<evidence type="ECO:0000256" key="6">
    <source>
        <dbReference type="ARBA" id="ARBA00023125"/>
    </source>
</evidence>
<dbReference type="GeneID" id="107009069"/>
<evidence type="ECO:0000313" key="14">
    <source>
        <dbReference type="RefSeq" id="XP_015063817.1"/>
    </source>
</evidence>
<dbReference type="PROSITE" id="PS00344">
    <property type="entry name" value="GATA_ZN_FINGER_1"/>
    <property type="match status" value="1"/>
</dbReference>
<dbReference type="PANTHER" id="PTHR45658">
    <property type="entry name" value="GATA TRANSCRIPTION FACTOR"/>
    <property type="match status" value="1"/>
</dbReference>
<accession>A0ABM1FZI5</accession>
<evidence type="ECO:0000259" key="12">
    <source>
        <dbReference type="PROSITE" id="PS50114"/>
    </source>
</evidence>
<feature type="domain" description="GATA-type" evidence="12">
    <location>
        <begin position="315"/>
        <end position="351"/>
    </location>
</feature>
<feature type="compositionally biased region" description="Low complexity" evidence="10">
    <location>
        <begin position="255"/>
        <end position="281"/>
    </location>
</feature>
<evidence type="ECO:0000256" key="4">
    <source>
        <dbReference type="ARBA" id="ARBA00022833"/>
    </source>
</evidence>
<dbReference type="PANTHER" id="PTHR45658:SF145">
    <property type="entry name" value="GATA TRANSCRIPTION FACTOR"/>
    <property type="match status" value="1"/>
</dbReference>